<dbReference type="PANTHER" id="PTHR24074">
    <property type="entry name" value="CO-CHAPERONE PROTEIN DJLA"/>
    <property type="match status" value="1"/>
</dbReference>
<dbReference type="Pfam" id="PF00226">
    <property type="entry name" value="DnaJ"/>
    <property type="match status" value="1"/>
</dbReference>
<reference evidence="2 3" key="1">
    <citation type="submission" date="2018-05" db="EMBL/GenBank/DDBJ databases">
        <title>Genome of Sphingosinicella humi QZX222.</title>
        <authorList>
            <person name="Qiao Z."/>
            <person name="Wang G."/>
        </authorList>
    </citation>
    <scope>NUCLEOTIDE SEQUENCE [LARGE SCALE GENOMIC DNA]</scope>
    <source>
        <strain evidence="2 3">QZX222</strain>
    </source>
</reference>
<sequence>MSLDPYVALGVEPDAPPGEIRRAYRRKAKKLHPDANPSRDSTREFQRLNEAYRLLRNPRLKLAYDASTVGVPQTFTTFPEFGSRPNASPLRCHFCRKPTARPRFAIYWSVVSNLIYASRRPTSGMFCAPCARRASLRATLISACFGWWSLPGVLLTPLAIYRNARGGERPRGSDILLLWNSALRFYTRGDARIAKSLAMEIAASSDSHSVFGSNMLKYLEYLRPQERGTLKDSWRAQRSDQWKHALLALAVPSAIIFTLAETDVGQTTLDVMQTASAITYESVAAAWD</sequence>
<dbReference type="CDD" id="cd06257">
    <property type="entry name" value="DnaJ"/>
    <property type="match status" value="1"/>
</dbReference>
<comment type="caution">
    <text evidence="2">The sequence shown here is derived from an EMBL/GenBank/DDBJ whole genome shotgun (WGS) entry which is preliminary data.</text>
</comment>
<dbReference type="RefSeq" id="WP_109272192.1">
    <property type="nucleotide sequence ID" value="NZ_QFFF01000002.1"/>
</dbReference>
<dbReference type="AlphaFoldDB" id="A0A2U2IYG2"/>
<dbReference type="SMART" id="SM00271">
    <property type="entry name" value="DnaJ"/>
    <property type="match status" value="1"/>
</dbReference>
<dbReference type="Proteomes" id="UP000245916">
    <property type="component" value="Unassembled WGS sequence"/>
</dbReference>
<proteinExistence type="predicted"/>
<accession>A0A2U2IYG2</accession>
<dbReference type="SUPFAM" id="SSF46565">
    <property type="entry name" value="Chaperone J-domain"/>
    <property type="match status" value="1"/>
</dbReference>
<dbReference type="PROSITE" id="PS50076">
    <property type="entry name" value="DNAJ_2"/>
    <property type="match status" value="1"/>
</dbReference>
<gene>
    <name evidence="2" type="ORF">DF286_13345</name>
</gene>
<name>A0A2U2IYG2_9SPHN</name>
<dbReference type="EMBL" id="QFFF01000002">
    <property type="protein sequence ID" value="PWG01130.1"/>
    <property type="molecule type" value="Genomic_DNA"/>
</dbReference>
<keyword evidence="3" id="KW-1185">Reference proteome</keyword>
<evidence type="ECO:0000313" key="2">
    <source>
        <dbReference type="EMBL" id="PWG01130.1"/>
    </source>
</evidence>
<dbReference type="PRINTS" id="PR00625">
    <property type="entry name" value="JDOMAIN"/>
</dbReference>
<evidence type="ECO:0000259" key="1">
    <source>
        <dbReference type="PROSITE" id="PS50076"/>
    </source>
</evidence>
<dbReference type="InterPro" id="IPR036869">
    <property type="entry name" value="J_dom_sf"/>
</dbReference>
<feature type="domain" description="J" evidence="1">
    <location>
        <begin position="4"/>
        <end position="68"/>
    </location>
</feature>
<dbReference type="OrthoDB" id="7319410at2"/>
<dbReference type="InterPro" id="IPR001623">
    <property type="entry name" value="DnaJ_domain"/>
</dbReference>
<protein>
    <recommendedName>
        <fullName evidence="1">J domain-containing protein</fullName>
    </recommendedName>
</protein>
<organism evidence="2 3">
    <name type="scientific">Allosphingosinicella humi</name>
    <dbReference type="NCBI Taxonomy" id="2068657"/>
    <lineage>
        <taxon>Bacteria</taxon>
        <taxon>Pseudomonadati</taxon>
        <taxon>Pseudomonadota</taxon>
        <taxon>Alphaproteobacteria</taxon>
        <taxon>Sphingomonadales</taxon>
        <taxon>Sphingomonadaceae</taxon>
        <taxon>Allosphingosinicella</taxon>
    </lineage>
</organism>
<dbReference type="Gene3D" id="1.10.287.110">
    <property type="entry name" value="DnaJ domain"/>
    <property type="match status" value="1"/>
</dbReference>
<dbReference type="InterPro" id="IPR050817">
    <property type="entry name" value="DjlA_DnaK_co-chaperone"/>
</dbReference>
<evidence type="ECO:0000313" key="3">
    <source>
        <dbReference type="Proteomes" id="UP000245916"/>
    </source>
</evidence>